<accession>A0ACC0WJN5</accession>
<dbReference type="Proteomes" id="UP001163321">
    <property type="component" value="Chromosome 12"/>
</dbReference>
<organism evidence="1 2">
    <name type="scientific">Peronosclerospora sorghi</name>
    <dbReference type="NCBI Taxonomy" id="230839"/>
    <lineage>
        <taxon>Eukaryota</taxon>
        <taxon>Sar</taxon>
        <taxon>Stramenopiles</taxon>
        <taxon>Oomycota</taxon>
        <taxon>Peronosporomycetes</taxon>
        <taxon>Peronosporales</taxon>
        <taxon>Peronosporaceae</taxon>
        <taxon>Peronosclerospora</taxon>
    </lineage>
</organism>
<reference evidence="1 2" key="1">
    <citation type="journal article" date="2022" name="bioRxiv">
        <title>The genome of the oomycete Peronosclerospora sorghi, a cosmopolitan pathogen of maize and sorghum, is inflated with dispersed pseudogenes.</title>
        <authorList>
            <person name="Fletcher K."/>
            <person name="Martin F."/>
            <person name="Isakeit T."/>
            <person name="Cavanaugh K."/>
            <person name="Magill C."/>
            <person name="Michelmore R."/>
        </authorList>
    </citation>
    <scope>NUCLEOTIDE SEQUENCE [LARGE SCALE GENOMIC DNA]</scope>
    <source>
        <strain evidence="1">P6</strain>
    </source>
</reference>
<sequence length="114" mass="13147">MCDATIEAENKTQLKVLRRLEEAGAILKLAAGASTKIIDPRTTLEQLEQEVRRRKREEKNQEEKEKEACTRKKIRLAQYKKYAKQAVQQVQRENSLAEAKEAIVKRQKSVPLSL</sequence>
<comment type="caution">
    <text evidence="1">The sequence shown here is derived from an EMBL/GenBank/DDBJ whole genome shotgun (WGS) entry which is preliminary data.</text>
</comment>
<gene>
    <name evidence="1" type="ORF">PsorP6_011906</name>
</gene>
<proteinExistence type="predicted"/>
<evidence type="ECO:0000313" key="1">
    <source>
        <dbReference type="EMBL" id="KAI9918275.1"/>
    </source>
</evidence>
<dbReference type="EMBL" id="CM047591">
    <property type="protein sequence ID" value="KAI9918275.1"/>
    <property type="molecule type" value="Genomic_DNA"/>
</dbReference>
<evidence type="ECO:0000313" key="2">
    <source>
        <dbReference type="Proteomes" id="UP001163321"/>
    </source>
</evidence>
<keyword evidence="2" id="KW-1185">Reference proteome</keyword>
<protein>
    <submittedName>
        <fullName evidence="1">Uncharacterized protein</fullName>
    </submittedName>
</protein>
<name>A0ACC0WJN5_9STRA</name>